<dbReference type="Proteomes" id="UP000596742">
    <property type="component" value="Unassembled WGS sequence"/>
</dbReference>
<evidence type="ECO:0000313" key="6">
    <source>
        <dbReference type="EMBL" id="VDI48088.1"/>
    </source>
</evidence>
<evidence type="ECO:0000256" key="5">
    <source>
        <dbReference type="SAM" id="Phobius"/>
    </source>
</evidence>
<keyword evidence="7" id="KW-1185">Reference proteome</keyword>
<dbReference type="InterPro" id="IPR004031">
    <property type="entry name" value="PMP22/EMP/MP20/Claudin"/>
</dbReference>
<evidence type="ECO:0000256" key="2">
    <source>
        <dbReference type="ARBA" id="ARBA00022692"/>
    </source>
</evidence>
<reference evidence="6" key="1">
    <citation type="submission" date="2018-11" db="EMBL/GenBank/DDBJ databases">
        <authorList>
            <person name="Alioto T."/>
            <person name="Alioto T."/>
        </authorList>
    </citation>
    <scope>NUCLEOTIDE SEQUENCE</scope>
</reference>
<keyword evidence="2 5" id="KW-0812">Transmembrane</keyword>
<protein>
    <submittedName>
        <fullName evidence="6">Uncharacterized protein</fullName>
    </submittedName>
</protein>
<comment type="caution">
    <text evidence="6">The sequence shown here is derived from an EMBL/GenBank/DDBJ whole genome shotgun (WGS) entry which is preliminary data.</text>
</comment>
<evidence type="ECO:0000256" key="1">
    <source>
        <dbReference type="ARBA" id="ARBA00004141"/>
    </source>
</evidence>
<dbReference type="PANTHER" id="PTHR21215">
    <property type="entry name" value="LD36024P"/>
    <property type="match status" value="1"/>
</dbReference>
<feature type="transmembrane region" description="Helical" evidence="5">
    <location>
        <begin position="12"/>
        <end position="37"/>
    </location>
</feature>
<gene>
    <name evidence="6" type="ORF">MGAL_10B057091</name>
</gene>
<sequence length="327" mass="36593">MAASRSTCGTVMLVAGTCFTILTLIFVAISFATDYWISYTVKRDNLSNLVKNAEATNGRYTFSRNRGLFRECYPNASDAFLSAQSADVSDGECFKVDLDIPDATADSLTNHYISRIHLLRSCIAFIAVGLFLILVTFIVGLIPLSCSRRSKWAFTAGFLAFLVAFFVAGGMAFFHGAEYLEKRKITDSIDGDKIMFYQSWADDIKINTDSDYDWSYALGWVGVGCAIITAIFYVIAGFYVGDERYEDREYLDKSSSRGRGQDYAMGNGYDNRAFPPQMMDRPYPGAYPYPGQGYPVPPPPMAYPQGPYVQDLDNGRQLQPMPYWSWS</sequence>
<keyword evidence="4 5" id="KW-0472">Membrane</keyword>
<feature type="transmembrane region" description="Helical" evidence="5">
    <location>
        <begin position="118"/>
        <end position="142"/>
    </location>
</feature>
<feature type="transmembrane region" description="Helical" evidence="5">
    <location>
        <begin position="154"/>
        <end position="174"/>
    </location>
</feature>
<name>A0A8B6FCV1_MYTGA</name>
<dbReference type="PANTHER" id="PTHR21215:SF0">
    <property type="entry name" value="LD36024P"/>
    <property type="match status" value="1"/>
</dbReference>
<dbReference type="GO" id="GO:0016020">
    <property type="term" value="C:membrane"/>
    <property type="evidence" value="ECO:0007669"/>
    <property type="project" value="UniProtKB-SubCell"/>
</dbReference>
<dbReference type="AlphaFoldDB" id="A0A8B6FCV1"/>
<organism evidence="6 7">
    <name type="scientific">Mytilus galloprovincialis</name>
    <name type="common">Mediterranean mussel</name>
    <dbReference type="NCBI Taxonomy" id="29158"/>
    <lineage>
        <taxon>Eukaryota</taxon>
        <taxon>Metazoa</taxon>
        <taxon>Spiralia</taxon>
        <taxon>Lophotrochozoa</taxon>
        <taxon>Mollusca</taxon>
        <taxon>Bivalvia</taxon>
        <taxon>Autobranchia</taxon>
        <taxon>Pteriomorphia</taxon>
        <taxon>Mytilida</taxon>
        <taxon>Mytiloidea</taxon>
        <taxon>Mytilidae</taxon>
        <taxon>Mytilinae</taxon>
        <taxon>Mytilus</taxon>
    </lineage>
</organism>
<evidence type="ECO:0000256" key="3">
    <source>
        <dbReference type="ARBA" id="ARBA00022989"/>
    </source>
</evidence>
<dbReference type="OrthoDB" id="6126739at2759"/>
<dbReference type="Gene3D" id="1.20.140.150">
    <property type="match status" value="1"/>
</dbReference>
<feature type="transmembrane region" description="Helical" evidence="5">
    <location>
        <begin position="217"/>
        <end position="240"/>
    </location>
</feature>
<keyword evidence="3 5" id="KW-1133">Transmembrane helix</keyword>
<accession>A0A8B6FCV1</accession>
<comment type="subcellular location">
    <subcellularLocation>
        <location evidence="1">Membrane</location>
        <topology evidence="1">Multi-pass membrane protein</topology>
    </subcellularLocation>
</comment>
<proteinExistence type="predicted"/>
<dbReference type="EMBL" id="UYJE01006696">
    <property type="protein sequence ID" value="VDI48088.1"/>
    <property type="molecule type" value="Genomic_DNA"/>
</dbReference>
<evidence type="ECO:0000256" key="4">
    <source>
        <dbReference type="ARBA" id="ARBA00023136"/>
    </source>
</evidence>
<dbReference type="Pfam" id="PF13903">
    <property type="entry name" value="Claudin_2"/>
    <property type="match status" value="1"/>
</dbReference>
<evidence type="ECO:0000313" key="7">
    <source>
        <dbReference type="Proteomes" id="UP000596742"/>
    </source>
</evidence>